<feature type="compositionally biased region" description="Basic and acidic residues" evidence="1">
    <location>
        <begin position="78"/>
        <end position="87"/>
    </location>
</feature>
<dbReference type="Proteomes" id="UP000295258">
    <property type="component" value="Unassembled WGS sequence"/>
</dbReference>
<reference evidence="3 4" key="1">
    <citation type="submission" date="2019-03" db="EMBL/GenBank/DDBJ databases">
        <title>Draft genome sequences of novel Actinobacteria.</title>
        <authorList>
            <person name="Sahin N."/>
            <person name="Ay H."/>
            <person name="Saygin H."/>
        </authorList>
    </citation>
    <scope>NUCLEOTIDE SEQUENCE [LARGE SCALE GENOMIC DNA]</scope>
    <source>
        <strain evidence="3 4">KC310</strain>
    </source>
</reference>
<comment type="caution">
    <text evidence="3">The sequence shown here is derived from an EMBL/GenBank/DDBJ whole genome shotgun (WGS) entry which is preliminary data.</text>
</comment>
<organism evidence="3 4">
    <name type="scientific">Nonomuraea deserti</name>
    <dbReference type="NCBI Taxonomy" id="1848322"/>
    <lineage>
        <taxon>Bacteria</taxon>
        <taxon>Bacillati</taxon>
        <taxon>Actinomycetota</taxon>
        <taxon>Actinomycetes</taxon>
        <taxon>Streptosporangiales</taxon>
        <taxon>Streptosporangiaceae</taxon>
        <taxon>Nonomuraea</taxon>
    </lineage>
</organism>
<dbReference type="AlphaFoldDB" id="A0A4R4W208"/>
<gene>
    <name evidence="3" type="ORF">E1292_01395</name>
</gene>
<evidence type="ECO:0000256" key="2">
    <source>
        <dbReference type="SAM" id="Phobius"/>
    </source>
</evidence>
<feature type="transmembrane region" description="Helical" evidence="2">
    <location>
        <begin position="47"/>
        <end position="67"/>
    </location>
</feature>
<keyword evidence="2" id="KW-1133">Transmembrane helix</keyword>
<protein>
    <submittedName>
        <fullName evidence="3">Uncharacterized protein</fullName>
    </submittedName>
</protein>
<evidence type="ECO:0000313" key="3">
    <source>
        <dbReference type="EMBL" id="TDD12528.1"/>
    </source>
</evidence>
<evidence type="ECO:0000313" key="4">
    <source>
        <dbReference type="Proteomes" id="UP000295258"/>
    </source>
</evidence>
<dbReference type="EMBL" id="SMKO01000002">
    <property type="protein sequence ID" value="TDD12528.1"/>
    <property type="molecule type" value="Genomic_DNA"/>
</dbReference>
<keyword evidence="2" id="KW-0812">Transmembrane</keyword>
<keyword evidence="4" id="KW-1185">Reference proteome</keyword>
<accession>A0A4R4W208</accession>
<proteinExistence type="predicted"/>
<keyword evidence="2" id="KW-0472">Membrane</keyword>
<evidence type="ECO:0000256" key="1">
    <source>
        <dbReference type="SAM" id="MobiDB-lite"/>
    </source>
</evidence>
<sequence length="113" mass="11944">MKASSALKSSRPGRWLAIAGAIAVIGFGAILTFALTGGSIGGIHLRVAGVILMFGGALGLMLPLLHVRSRWSQSTARSRQDAIDDRPPLNPAAPSGRDARRRRAHEPSGNRRP</sequence>
<feature type="region of interest" description="Disordered" evidence="1">
    <location>
        <begin position="75"/>
        <end position="113"/>
    </location>
</feature>
<name>A0A4R4W208_9ACTN</name>
<feature type="transmembrane region" description="Helical" evidence="2">
    <location>
        <begin position="12"/>
        <end position="35"/>
    </location>
</feature>
<dbReference type="RefSeq" id="WP_132591141.1">
    <property type="nucleotide sequence ID" value="NZ_SMKO01000002.1"/>
</dbReference>